<accession>A0AAV1SRX9</accession>
<protein>
    <submittedName>
        <fullName evidence="2">Uncharacterized protein</fullName>
    </submittedName>
</protein>
<dbReference type="Proteomes" id="UP001314170">
    <property type="component" value="Unassembled WGS sequence"/>
</dbReference>
<keyword evidence="1" id="KW-1133">Transmembrane helix</keyword>
<organism evidence="2 3">
    <name type="scientific">Dovyalis caffra</name>
    <dbReference type="NCBI Taxonomy" id="77055"/>
    <lineage>
        <taxon>Eukaryota</taxon>
        <taxon>Viridiplantae</taxon>
        <taxon>Streptophyta</taxon>
        <taxon>Embryophyta</taxon>
        <taxon>Tracheophyta</taxon>
        <taxon>Spermatophyta</taxon>
        <taxon>Magnoliopsida</taxon>
        <taxon>eudicotyledons</taxon>
        <taxon>Gunneridae</taxon>
        <taxon>Pentapetalae</taxon>
        <taxon>rosids</taxon>
        <taxon>fabids</taxon>
        <taxon>Malpighiales</taxon>
        <taxon>Salicaceae</taxon>
        <taxon>Flacourtieae</taxon>
        <taxon>Dovyalis</taxon>
    </lineage>
</organism>
<name>A0AAV1SRX9_9ROSI</name>
<evidence type="ECO:0000313" key="3">
    <source>
        <dbReference type="Proteomes" id="UP001314170"/>
    </source>
</evidence>
<keyword evidence="3" id="KW-1185">Reference proteome</keyword>
<proteinExistence type="predicted"/>
<keyword evidence="1" id="KW-0812">Transmembrane</keyword>
<keyword evidence="1" id="KW-0472">Membrane</keyword>
<feature type="transmembrane region" description="Helical" evidence="1">
    <location>
        <begin position="20"/>
        <end position="37"/>
    </location>
</feature>
<reference evidence="2 3" key="1">
    <citation type="submission" date="2024-01" db="EMBL/GenBank/DDBJ databases">
        <authorList>
            <person name="Waweru B."/>
        </authorList>
    </citation>
    <scope>NUCLEOTIDE SEQUENCE [LARGE SCALE GENOMIC DNA]</scope>
</reference>
<dbReference type="EMBL" id="CAWUPB010001197">
    <property type="protein sequence ID" value="CAK7355918.1"/>
    <property type="molecule type" value="Genomic_DNA"/>
</dbReference>
<comment type="caution">
    <text evidence="2">The sequence shown here is derived from an EMBL/GenBank/DDBJ whole genome shotgun (WGS) entry which is preliminary data.</text>
</comment>
<dbReference type="AlphaFoldDB" id="A0AAV1SRX9"/>
<gene>
    <name evidence="2" type="ORF">DCAF_LOCUS26181</name>
</gene>
<evidence type="ECO:0000256" key="1">
    <source>
        <dbReference type="SAM" id="Phobius"/>
    </source>
</evidence>
<evidence type="ECO:0000313" key="2">
    <source>
        <dbReference type="EMBL" id="CAK7355918.1"/>
    </source>
</evidence>
<sequence>MRNKVDIGPLTFSLSVIDEVLTLRKVEALMLIYVLLLNEEKIRKIKRDDNNDVKAEKRIVVDGLGHEPPNAMIILKFRSE</sequence>